<dbReference type="EMBL" id="LGTZ01002413">
    <property type="protein sequence ID" value="OJD14143.1"/>
    <property type="molecule type" value="Genomic_DNA"/>
</dbReference>
<dbReference type="Gene3D" id="3.30.40.10">
    <property type="entry name" value="Zinc/RING finger domain, C3HC4 (zinc finger)"/>
    <property type="match status" value="1"/>
</dbReference>
<accession>A0A1J9QDC8</accession>
<dbReference type="Proteomes" id="UP000242791">
    <property type="component" value="Unassembled WGS sequence"/>
</dbReference>
<comment type="caution">
    <text evidence="1">The sequence shown here is derived from an EMBL/GenBank/DDBJ whole genome shotgun (WGS) entry which is preliminary data.</text>
</comment>
<dbReference type="InterPro" id="IPR013083">
    <property type="entry name" value="Znf_RING/FYVE/PHD"/>
</dbReference>
<evidence type="ECO:0008006" key="3">
    <source>
        <dbReference type="Google" id="ProtNLM"/>
    </source>
</evidence>
<evidence type="ECO:0000313" key="2">
    <source>
        <dbReference type="Proteomes" id="UP000242791"/>
    </source>
</evidence>
<protein>
    <recommendedName>
        <fullName evidence="3">RING-type domain-containing protein</fullName>
    </recommendedName>
</protein>
<name>A0A1J9QDC8_9EURO</name>
<dbReference type="AlphaFoldDB" id="A0A1J9QDC8"/>
<organism evidence="1 2">
    <name type="scientific">Blastomyces percursus</name>
    <dbReference type="NCBI Taxonomy" id="1658174"/>
    <lineage>
        <taxon>Eukaryota</taxon>
        <taxon>Fungi</taxon>
        <taxon>Dikarya</taxon>
        <taxon>Ascomycota</taxon>
        <taxon>Pezizomycotina</taxon>
        <taxon>Eurotiomycetes</taxon>
        <taxon>Eurotiomycetidae</taxon>
        <taxon>Onygenales</taxon>
        <taxon>Ajellomycetaceae</taxon>
        <taxon>Blastomyces</taxon>
    </lineage>
</organism>
<dbReference type="VEuPathDB" id="FungiDB:ACJ73_09112"/>
<keyword evidence="2" id="KW-1185">Reference proteome</keyword>
<dbReference type="STRING" id="1658174.A0A1J9QDC8"/>
<proteinExistence type="predicted"/>
<evidence type="ECO:0000313" key="1">
    <source>
        <dbReference type="EMBL" id="OJD14143.1"/>
    </source>
</evidence>
<dbReference type="OrthoDB" id="8062037at2759"/>
<reference evidence="1 2" key="1">
    <citation type="submission" date="2015-08" db="EMBL/GenBank/DDBJ databases">
        <title>Emmonsia species relationships and genome sequence.</title>
        <authorList>
            <person name="Cuomo C.A."/>
            <person name="Schwartz I.S."/>
            <person name="Kenyon C."/>
            <person name="De Hoog G.S."/>
            <person name="Govender N.P."/>
            <person name="Botha A."/>
            <person name="Moreno L."/>
            <person name="De Vries M."/>
            <person name="Munoz J.F."/>
            <person name="Stielow J.B."/>
        </authorList>
    </citation>
    <scope>NUCLEOTIDE SEQUENCE [LARGE SCALE GENOMIC DNA]</scope>
    <source>
        <strain evidence="1 2">EI222</strain>
    </source>
</reference>
<sequence length="198" mass="22978">MHYKFVEPGMCQPCTKTSLEPVVEMLNSIGKRLMADGHLSSEDFKAGLISFREPEPEPEPKKHNPRSDITVFYLCRYLNMLLMPHFEALAIFSDRRARKPIVGDCSICMQRLRNKGLKKFWRCHNPVRSRNQQVKDPDYLTHCAQRCGQNFHAECMDEWMHELLKNHNAHRKHLEDDAATSDTAADADNYGICKQTQM</sequence>
<gene>
    <name evidence="1" type="ORF">ACJ73_09112</name>
</gene>